<name>A0A9W6LLA5_9FUSO</name>
<feature type="chain" id="PRO_5040763311" description="Lipoprotein" evidence="1">
    <location>
        <begin position="21"/>
        <end position="106"/>
    </location>
</feature>
<evidence type="ECO:0008006" key="4">
    <source>
        <dbReference type="Google" id="ProtNLM"/>
    </source>
</evidence>
<evidence type="ECO:0000313" key="3">
    <source>
        <dbReference type="Proteomes" id="UP001144471"/>
    </source>
</evidence>
<evidence type="ECO:0000256" key="1">
    <source>
        <dbReference type="SAM" id="SignalP"/>
    </source>
</evidence>
<dbReference type="SUPFAM" id="SSF54403">
    <property type="entry name" value="Cystatin/monellin"/>
    <property type="match status" value="1"/>
</dbReference>
<dbReference type="AlphaFoldDB" id="A0A9W6LLA5"/>
<sequence length="106" mass="12038">MKKIVVLATFILLLGGCSSSEPETLPMPGGIYTAEYDVRGEYALKFALNEMGLGESSYQVSLYKKQIVNGINHFFLVRVEDDSYEIKVYEDLTGTYKLENQEKIER</sequence>
<dbReference type="RefSeq" id="WP_281833370.1">
    <property type="nucleotide sequence ID" value="NZ_BSDY01000002.1"/>
</dbReference>
<reference evidence="2" key="1">
    <citation type="submission" date="2022-12" db="EMBL/GenBank/DDBJ databases">
        <title>Reference genome sequencing for broad-spectrum identification of bacterial and archaeal isolates by mass spectrometry.</title>
        <authorList>
            <person name="Sekiguchi Y."/>
            <person name="Tourlousse D.M."/>
        </authorList>
    </citation>
    <scope>NUCLEOTIDE SEQUENCE</scope>
    <source>
        <strain evidence="2">10succ1</strain>
    </source>
</reference>
<organism evidence="2 3">
    <name type="scientific">Propionigenium maris DSM 9537</name>
    <dbReference type="NCBI Taxonomy" id="1123000"/>
    <lineage>
        <taxon>Bacteria</taxon>
        <taxon>Fusobacteriati</taxon>
        <taxon>Fusobacteriota</taxon>
        <taxon>Fusobacteriia</taxon>
        <taxon>Fusobacteriales</taxon>
        <taxon>Fusobacteriaceae</taxon>
        <taxon>Propionigenium</taxon>
    </lineage>
</organism>
<protein>
    <recommendedName>
        <fullName evidence="4">Lipoprotein</fullName>
    </recommendedName>
</protein>
<evidence type="ECO:0000313" key="2">
    <source>
        <dbReference type="EMBL" id="GLI55111.1"/>
    </source>
</evidence>
<dbReference type="Proteomes" id="UP001144471">
    <property type="component" value="Unassembled WGS sequence"/>
</dbReference>
<accession>A0A9W6LLA5</accession>
<proteinExistence type="predicted"/>
<keyword evidence="3" id="KW-1185">Reference proteome</keyword>
<dbReference type="Gene3D" id="3.10.450.10">
    <property type="match status" value="1"/>
</dbReference>
<dbReference type="PROSITE" id="PS51257">
    <property type="entry name" value="PROKAR_LIPOPROTEIN"/>
    <property type="match status" value="1"/>
</dbReference>
<gene>
    <name evidence="2" type="ORF">PM10SUCC1_06260</name>
</gene>
<feature type="signal peptide" evidence="1">
    <location>
        <begin position="1"/>
        <end position="20"/>
    </location>
</feature>
<dbReference type="EMBL" id="BSDY01000002">
    <property type="protein sequence ID" value="GLI55111.1"/>
    <property type="molecule type" value="Genomic_DNA"/>
</dbReference>
<dbReference type="InterPro" id="IPR046350">
    <property type="entry name" value="Cystatin_sf"/>
</dbReference>
<comment type="caution">
    <text evidence="2">The sequence shown here is derived from an EMBL/GenBank/DDBJ whole genome shotgun (WGS) entry which is preliminary data.</text>
</comment>
<keyword evidence="1" id="KW-0732">Signal</keyword>